<dbReference type="SMART" id="SM00854">
    <property type="entry name" value="PGA_cap"/>
    <property type="match status" value="1"/>
</dbReference>
<evidence type="ECO:0000313" key="4">
    <source>
        <dbReference type="Proteomes" id="UP001147747"/>
    </source>
</evidence>
<dbReference type="InterPro" id="IPR029052">
    <property type="entry name" value="Metallo-depent_PP-like"/>
</dbReference>
<dbReference type="CDD" id="cd07381">
    <property type="entry name" value="MPP_CapA"/>
    <property type="match status" value="1"/>
</dbReference>
<name>A0A9W9W3D4_9EURO</name>
<gene>
    <name evidence="3" type="ORF">N7509_005968</name>
</gene>
<dbReference type="Gene3D" id="3.60.21.10">
    <property type="match status" value="1"/>
</dbReference>
<dbReference type="InterPro" id="IPR019079">
    <property type="entry name" value="Capsule_synth_CapA"/>
</dbReference>
<evidence type="ECO:0000313" key="3">
    <source>
        <dbReference type="EMBL" id="KAJ5397855.1"/>
    </source>
</evidence>
<dbReference type="InterPro" id="IPR052169">
    <property type="entry name" value="CW_Biosynth-Accessory"/>
</dbReference>
<protein>
    <recommendedName>
        <fullName evidence="2">Capsule synthesis protein CapA domain-containing protein</fullName>
    </recommendedName>
</protein>
<feature type="domain" description="Capsule synthesis protein CapA" evidence="2">
    <location>
        <begin position="8"/>
        <end position="349"/>
    </location>
</feature>
<evidence type="ECO:0000259" key="2">
    <source>
        <dbReference type="SMART" id="SM00854"/>
    </source>
</evidence>
<comment type="caution">
    <text evidence="3">The sequence shown here is derived from an EMBL/GenBank/DDBJ whole genome shotgun (WGS) entry which is preliminary data.</text>
</comment>
<dbReference type="OrthoDB" id="189619at2759"/>
<accession>A0A9W9W3D4</accession>
<keyword evidence="4" id="KW-1185">Reference proteome</keyword>
<dbReference type="SUPFAM" id="SSF56300">
    <property type="entry name" value="Metallo-dependent phosphatases"/>
    <property type="match status" value="2"/>
</dbReference>
<comment type="similarity">
    <text evidence="1">Belongs to the CapA family.</text>
</comment>
<dbReference type="EMBL" id="JAPZBU010000006">
    <property type="protein sequence ID" value="KAJ5397855.1"/>
    <property type="molecule type" value="Genomic_DNA"/>
</dbReference>
<proteinExistence type="inferred from homology"/>
<reference evidence="3" key="2">
    <citation type="journal article" date="2023" name="IMA Fungus">
        <title>Comparative genomic study of the Penicillium genus elucidates a diverse pangenome and 15 lateral gene transfer events.</title>
        <authorList>
            <person name="Petersen C."/>
            <person name="Sorensen T."/>
            <person name="Nielsen M.R."/>
            <person name="Sondergaard T.E."/>
            <person name="Sorensen J.L."/>
            <person name="Fitzpatrick D.A."/>
            <person name="Frisvad J.C."/>
            <person name="Nielsen K.L."/>
        </authorList>
    </citation>
    <scope>NUCLEOTIDE SEQUENCE</scope>
    <source>
        <strain evidence="3">IBT 29677</strain>
    </source>
</reference>
<dbReference type="RefSeq" id="XP_056489907.1">
    <property type="nucleotide sequence ID" value="XM_056630605.1"/>
</dbReference>
<dbReference type="PANTHER" id="PTHR33393:SF11">
    <property type="entry name" value="POLYGLUTAMINE SYNTHESIS ACCESSORY PROTEIN RV0574C-RELATED"/>
    <property type="match status" value="1"/>
</dbReference>
<sequence>MTTPRTFTLTFTGDVMLGRLVDQLFPEHVNNPQDEAVAANFKSEHPSILDNGNYTPSSPWGTTLSLFQKSDLNIINLETAVTTTHERWPNKSFNYRMHPANLAPILHAARIDYTNLANNHVLDFGSEGLVETAWTLKNARVAFSGAGETTNEAFKPAKLFLPRKTLLSHGCISIGTSSDSTGTITTIAPEKESGVDYLPVHIYSGSDHPQCWSSVPNFHLIDYSPSTRVQLRKLLLSNGTMEHPDETDSECDIYHHAERRRQQLEHHDGDNESRQMSRSNVPALKIFSIHWGPNYTWKPTDEIRSLAHFLIDECGVDIVHGHSSHHVQGVEIYQGKVIIYGCGDFVDDYALNREFRNNLGAVWRVICREIGGEGEQNTSSRPSGLIPVRLEIFPTRIERFRAILLDSGDVDHAWVQGRVSTLSRDFDTRVRGELGEEGQIIVDIE</sequence>
<dbReference type="AlphaFoldDB" id="A0A9W9W3D4"/>
<organism evidence="3 4">
    <name type="scientific">Penicillium cosmopolitanum</name>
    <dbReference type="NCBI Taxonomy" id="1131564"/>
    <lineage>
        <taxon>Eukaryota</taxon>
        <taxon>Fungi</taxon>
        <taxon>Dikarya</taxon>
        <taxon>Ascomycota</taxon>
        <taxon>Pezizomycotina</taxon>
        <taxon>Eurotiomycetes</taxon>
        <taxon>Eurotiomycetidae</taxon>
        <taxon>Eurotiales</taxon>
        <taxon>Aspergillaceae</taxon>
        <taxon>Penicillium</taxon>
    </lineage>
</organism>
<dbReference type="Pfam" id="PF09587">
    <property type="entry name" value="PGA_cap"/>
    <property type="match status" value="1"/>
</dbReference>
<evidence type="ECO:0000256" key="1">
    <source>
        <dbReference type="ARBA" id="ARBA00005662"/>
    </source>
</evidence>
<reference evidence="3" key="1">
    <citation type="submission" date="2022-12" db="EMBL/GenBank/DDBJ databases">
        <authorList>
            <person name="Petersen C."/>
        </authorList>
    </citation>
    <scope>NUCLEOTIDE SEQUENCE</scope>
    <source>
        <strain evidence="3">IBT 29677</strain>
    </source>
</reference>
<dbReference type="GeneID" id="81369585"/>
<dbReference type="Proteomes" id="UP001147747">
    <property type="component" value="Unassembled WGS sequence"/>
</dbReference>
<dbReference type="PANTHER" id="PTHR33393">
    <property type="entry name" value="POLYGLUTAMINE SYNTHESIS ACCESSORY PROTEIN RV0574C-RELATED"/>
    <property type="match status" value="1"/>
</dbReference>